<feature type="domain" description="Zinc finger PHD-type" evidence="7">
    <location>
        <begin position="436"/>
        <end position="483"/>
    </location>
</feature>
<organism evidence="8 9">
    <name type="scientific">Leucosporidium creatinivorum</name>
    <dbReference type="NCBI Taxonomy" id="106004"/>
    <lineage>
        <taxon>Eukaryota</taxon>
        <taxon>Fungi</taxon>
        <taxon>Dikarya</taxon>
        <taxon>Basidiomycota</taxon>
        <taxon>Pucciniomycotina</taxon>
        <taxon>Microbotryomycetes</taxon>
        <taxon>Leucosporidiales</taxon>
        <taxon>Leucosporidium</taxon>
    </lineage>
</organism>
<dbReference type="STRING" id="106004.A0A1Y2G154"/>
<evidence type="ECO:0000313" key="8">
    <source>
        <dbReference type="EMBL" id="ORY90300.1"/>
    </source>
</evidence>
<keyword evidence="5" id="KW-0539">Nucleus</keyword>
<feature type="compositionally biased region" description="Polar residues" evidence="6">
    <location>
        <begin position="64"/>
        <end position="75"/>
    </location>
</feature>
<dbReference type="InParanoid" id="A0A1Y2G154"/>
<feature type="compositionally biased region" description="Basic residues" evidence="6">
    <location>
        <begin position="405"/>
        <end position="415"/>
    </location>
</feature>
<dbReference type="Proteomes" id="UP000193467">
    <property type="component" value="Unassembled WGS sequence"/>
</dbReference>
<feature type="compositionally biased region" description="Acidic residues" evidence="6">
    <location>
        <begin position="197"/>
        <end position="217"/>
    </location>
</feature>
<evidence type="ECO:0000256" key="4">
    <source>
        <dbReference type="ARBA" id="ARBA00022833"/>
    </source>
</evidence>
<evidence type="ECO:0000256" key="5">
    <source>
        <dbReference type="ARBA" id="ARBA00023242"/>
    </source>
</evidence>
<dbReference type="GO" id="GO:0048188">
    <property type="term" value="C:Set1C/COMPASS complex"/>
    <property type="evidence" value="ECO:0007669"/>
    <property type="project" value="InterPro"/>
</dbReference>
<keyword evidence="3" id="KW-0863">Zinc-finger</keyword>
<dbReference type="Pfam" id="PF00628">
    <property type="entry name" value="PHD"/>
    <property type="match status" value="1"/>
</dbReference>
<feature type="compositionally biased region" description="Basic residues" evidence="6">
    <location>
        <begin position="264"/>
        <end position="288"/>
    </location>
</feature>
<evidence type="ECO:0000313" key="9">
    <source>
        <dbReference type="Proteomes" id="UP000193467"/>
    </source>
</evidence>
<evidence type="ECO:0000256" key="6">
    <source>
        <dbReference type="SAM" id="MobiDB-lite"/>
    </source>
</evidence>
<comment type="caution">
    <text evidence="8">The sequence shown here is derived from an EMBL/GenBank/DDBJ whole genome shotgun (WGS) entry which is preliminary data.</text>
</comment>
<keyword evidence="4" id="KW-0862">Zinc</keyword>
<feature type="compositionally biased region" description="Basic and acidic residues" evidence="6">
    <location>
        <begin position="640"/>
        <end position="656"/>
    </location>
</feature>
<keyword evidence="2" id="KW-0479">Metal-binding</keyword>
<reference evidence="8 9" key="1">
    <citation type="submission" date="2016-07" db="EMBL/GenBank/DDBJ databases">
        <title>Pervasive Adenine N6-methylation of Active Genes in Fungi.</title>
        <authorList>
            <consortium name="DOE Joint Genome Institute"/>
            <person name="Mondo S.J."/>
            <person name="Dannebaum R.O."/>
            <person name="Kuo R.C."/>
            <person name="Labutti K."/>
            <person name="Haridas S."/>
            <person name="Kuo A."/>
            <person name="Salamov A."/>
            <person name="Ahrendt S.R."/>
            <person name="Lipzen A."/>
            <person name="Sullivan W."/>
            <person name="Andreopoulos W.B."/>
            <person name="Clum A."/>
            <person name="Lindquist E."/>
            <person name="Daum C."/>
            <person name="Ramamoorthy G.K."/>
            <person name="Gryganskyi A."/>
            <person name="Culley D."/>
            <person name="Magnuson J.K."/>
            <person name="James T.Y."/>
            <person name="O'Malley M.A."/>
            <person name="Stajich J.E."/>
            <person name="Spatafora J.W."/>
            <person name="Visel A."/>
            <person name="Grigoriev I.V."/>
        </authorList>
    </citation>
    <scope>NUCLEOTIDE SEQUENCE [LARGE SCALE GENOMIC DNA]</scope>
    <source>
        <strain evidence="8 9">62-1032</strain>
    </source>
</reference>
<dbReference type="SMART" id="SM00249">
    <property type="entry name" value="PHD"/>
    <property type="match status" value="1"/>
</dbReference>
<evidence type="ECO:0000256" key="2">
    <source>
        <dbReference type="ARBA" id="ARBA00022723"/>
    </source>
</evidence>
<dbReference type="GO" id="GO:0008270">
    <property type="term" value="F:zinc ion binding"/>
    <property type="evidence" value="ECO:0007669"/>
    <property type="project" value="UniProtKB-KW"/>
</dbReference>
<gene>
    <name evidence="8" type="ORF">BCR35DRAFT_137418</name>
</gene>
<feature type="compositionally biased region" description="Basic residues" evidence="6">
    <location>
        <begin position="78"/>
        <end position="96"/>
    </location>
</feature>
<feature type="compositionally biased region" description="Acidic residues" evidence="6">
    <location>
        <begin position="657"/>
        <end position="678"/>
    </location>
</feature>
<feature type="region of interest" description="Disordered" evidence="6">
    <location>
        <begin position="152"/>
        <end position="429"/>
    </location>
</feature>
<dbReference type="PANTHER" id="PTHR46174:SF1">
    <property type="entry name" value="CXXC-TYPE ZINC FINGER PROTEIN 1"/>
    <property type="match status" value="1"/>
</dbReference>
<feature type="compositionally biased region" description="Basic and acidic residues" evidence="6">
    <location>
        <begin position="218"/>
        <end position="227"/>
    </location>
</feature>
<evidence type="ECO:0000259" key="7">
    <source>
        <dbReference type="SMART" id="SM00249"/>
    </source>
</evidence>
<dbReference type="InterPro" id="IPR011011">
    <property type="entry name" value="Znf_FYVE_PHD"/>
</dbReference>
<name>A0A1Y2G154_9BASI</name>
<dbReference type="InterPro" id="IPR019787">
    <property type="entry name" value="Znf_PHD-finger"/>
</dbReference>
<feature type="region of interest" description="Disordered" evidence="6">
    <location>
        <begin position="640"/>
        <end position="714"/>
    </location>
</feature>
<protein>
    <recommendedName>
        <fullName evidence="7">Zinc finger PHD-type domain-containing protein</fullName>
    </recommendedName>
</protein>
<dbReference type="InterPro" id="IPR001965">
    <property type="entry name" value="Znf_PHD"/>
</dbReference>
<keyword evidence="9" id="KW-1185">Reference proteome</keyword>
<proteinExistence type="predicted"/>
<accession>A0A1Y2G154</accession>
<comment type="subcellular location">
    <subcellularLocation>
        <location evidence="1">Nucleus</location>
    </subcellularLocation>
</comment>
<feature type="compositionally biased region" description="Low complexity" evidence="6">
    <location>
        <begin position="27"/>
        <end position="63"/>
    </location>
</feature>
<dbReference type="OrthoDB" id="436852at2759"/>
<dbReference type="AlphaFoldDB" id="A0A1Y2G154"/>
<evidence type="ECO:0000256" key="3">
    <source>
        <dbReference type="ARBA" id="ARBA00022771"/>
    </source>
</evidence>
<dbReference type="InterPro" id="IPR013083">
    <property type="entry name" value="Znf_RING/FYVE/PHD"/>
</dbReference>
<dbReference type="Gene3D" id="3.30.40.10">
    <property type="entry name" value="Zinc/RING finger domain, C3HC4 (zinc finger)"/>
    <property type="match status" value="1"/>
</dbReference>
<dbReference type="SUPFAM" id="SSF57903">
    <property type="entry name" value="FYVE/PHD zinc finger"/>
    <property type="match status" value="1"/>
</dbReference>
<dbReference type="InterPro" id="IPR037869">
    <property type="entry name" value="Spp1/CFP1"/>
</dbReference>
<dbReference type="PANTHER" id="PTHR46174">
    <property type="entry name" value="CXXC-TYPE ZINC FINGER PROTEIN 1"/>
    <property type="match status" value="1"/>
</dbReference>
<dbReference type="GO" id="GO:0045893">
    <property type="term" value="P:positive regulation of DNA-templated transcription"/>
    <property type="evidence" value="ECO:0007669"/>
    <property type="project" value="TreeGrafter"/>
</dbReference>
<evidence type="ECO:0000256" key="1">
    <source>
        <dbReference type="ARBA" id="ARBA00004123"/>
    </source>
</evidence>
<dbReference type="EMBL" id="MCGR01000004">
    <property type="protein sequence ID" value="ORY90300.1"/>
    <property type="molecule type" value="Genomic_DNA"/>
</dbReference>
<feature type="compositionally biased region" description="Polar residues" evidence="6">
    <location>
        <begin position="181"/>
        <end position="192"/>
    </location>
</feature>
<feature type="region of interest" description="Disordered" evidence="6">
    <location>
        <begin position="1"/>
        <end position="96"/>
    </location>
</feature>
<feature type="compositionally biased region" description="Basic residues" evidence="6">
    <location>
        <begin position="691"/>
        <end position="703"/>
    </location>
</feature>
<sequence>MNFGRMLNDEQPQPQAHQPQAPPTRTQSQSDQLQQQEAPHQLQHILDMNSSNPTSNNTNYSATHDFNNHSNNAPLQQHQHHQQHQQHSATHPHRAPHYTSYAQQAVPLPSAGAGAGAGPFGAFHLLSQAAQQALDPDAYLAQLNQPVLQHQSTVAHYHHSHPPPPALNLVPASQDRRSTRRASQLVSPSSSIKVVPDSDEDAEGEQDLDAEGEEDEDVVMHDREGRDSSLTSSGAQRGKSIKAEEEDVEMGTAYEKKPSVPRVPKPKAPPRPKTTRAQRKANKVKAGKARAALYGNNIKPTPPPVSHKAKSKEQKKDPSSTTNANGENDKDGLKSLSTNFPHASTSNLSSSANSPLPTNSTQAARPPFVRPAKTPLPPGPLSAPFESYAPPRGSDSEEDDLAKAWHNRRKGKGRVKVATNGQEQGEEEEEEDDRLYCICQKLYDPDRIMIACDKCENWYHLDCVEIPNDKVELVDQFIGPHCRDPSTYTITTWKSRCARPTCRKPVAPLSKYCSDYCGIEVAATRLDLCGLDAEYFWPRVVGARRREAQVFDMKKVAVVPLQTDPDAEVNHSLMDEEASRRQEEEEGRTLKRLEEKIEVLVSRRDKLEEKLWLVESRSKFLGIAIERWETLCQATADTLAAEREEVEREEAERVKEEGEEEEGEEGEGEDGGEGEETETPAMIKARERNKNKNKNKAKKKGTRRVANVGTGPTNIPEAQCGLDVRLVFDSEQWEEWVRSEEGREVLAKVDAEGGEGIGLDEGDMERVCLMPRKKCERHTGWQKVREADFDTEKSVIVS</sequence>
<feature type="compositionally biased region" description="Low complexity" evidence="6">
    <location>
        <begin position="343"/>
        <end position="361"/>
    </location>
</feature>